<dbReference type="GO" id="GO:0003700">
    <property type="term" value="F:DNA-binding transcription factor activity"/>
    <property type="evidence" value="ECO:0007669"/>
    <property type="project" value="InterPro"/>
</dbReference>
<dbReference type="PANTHER" id="PTHR30419:SF31">
    <property type="entry name" value="BLR3139 PROTEIN"/>
    <property type="match status" value="1"/>
</dbReference>
<evidence type="ECO:0000256" key="2">
    <source>
        <dbReference type="ARBA" id="ARBA00023015"/>
    </source>
</evidence>
<evidence type="ECO:0000256" key="1">
    <source>
        <dbReference type="ARBA" id="ARBA00009437"/>
    </source>
</evidence>
<accession>E6PMI3</accession>
<proteinExistence type="inferred from homology"/>
<sequence length="295" mass="31644">MLSRKYRYLIALAQERHFGRAAASCHVSPSTLSAAIRDLEAELGVAVVERGQAFSGFTSEGLAVLDYARRMAAVEADFRLHLTQLGAGLSGRLRLGVIPTALTVVAALSAELARQHPQLTLEILSLNTDAILRRVQSFEVDGGIVYTESSHAAELEFVPVWHEQHVLIAGARTPAWGLKTITWAEAGQLPLCLLTPDMQNRKTINRVFDGLGLCPQPGVETNSIVSMLAHVASGSWCSILPRSVLDNIGIPQGVDVVLLEQPLVSWQTGLVTLARKPRPVAVEALIAAALQLGAG</sequence>
<dbReference type="PROSITE" id="PS50931">
    <property type="entry name" value="HTH_LYSR"/>
    <property type="match status" value="1"/>
</dbReference>
<dbReference type="InterPro" id="IPR036388">
    <property type="entry name" value="WH-like_DNA-bd_sf"/>
</dbReference>
<evidence type="ECO:0000256" key="3">
    <source>
        <dbReference type="ARBA" id="ARBA00023125"/>
    </source>
</evidence>
<keyword evidence="4" id="KW-0804">Transcription</keyword>
<comment type="caution">
    <text evidence="6">The sequence shown here is derived from an EMBL/GenBank/DDBJ whole genome shotgun (WGS) entry which is preliminary data.</text>
</comment>
<dbReference type="InterPro" id="IPR050950">
    <property type="entry name" value="HTH-type_LysR_regulators"/>
</dbReference>
<dbReference type="Pfam" id="PF03466">
    <property type="entry name" value="LysR_substrate"/>
    <property type="match status" value="1"/>
</dbReference>
<keyword evidence="2" id="KW-0805">Transcription regulation</keyword>
<dbReference type="Pfam" id="PF00126">
    <property type="entry name" value="HTH_1"/>
    <property type="match status" value="1"/>
</dbReference>
<dbReference type="SUPFAM" id="SSF46785">
    <property type="entry name" value="Winged helix' DNA-binding domain"/>
    <property type="match status" value="1"/>
</dbReference>
<dbReference type="EMBL" id="CABM01000020">
    <property type="protein sequence ID" value="CBH96135.1"/>
    <property type="molecule type" value="Genomic_DNA"/>
</dbReference>
<dbReference type="GO" id="GO:0003677">
    <property type="term" value="F:DNA binding"/>
    <property type="evidence" value="ECO:0007669"/>
    <property type="project" value="UniProtKB-KW"/>
</dbReference>
<organism evidence="6">
    <name type="scientific">mine drainage metagenome</name>
    <dbReference type="NCBI Taxonomy" id="410659"/>
    <lineage>
        <taxon>unclassified sequences</taxon>
        <taxon>metagenomes</taxon>
        <taxon>ecological metagenomes</taxon>
    </lineage>
</organism>
<comment type="similarity">
    <text evidence="1">Belongs to the LysR transcriptional regulatory family.</text>
</comment>
<dbReference type="InterPro" id="IPR036390">
    <property type="entry name" value="WH_DNA-bd_sf"/>
</dbReference>
<evidence type="ECO:0000313" key="6">
    <source>
        <dbReference type="EMBL" id="CBH96135.1"/>
    </source>
</evidence>
<dbReference type="SUPFAM" id="SSF53850">
    <property type="entry name" value="Periplasmic binding protein-like II"/>
    <property type="match status" value="1"/>
</dbReference>
<feature type="domain" description="HTH lysR-type" evidence="5">
    <location>
        <begin position="1"/>
        <end position="58"/>
    </location>
</feature>
<evidence type="ECO:0000256" key="4">
    <source>
        <dbReference type="ARBA" id="ARBA00023163"/>
    </source>
</evidence>
<keyword evidence="3" id="KW-0238">DNA-binding</keyword>
<dbReference type="Gene3D" id="1.10.10.10">
    <property type="entry name" value="Winged helix-like DNA-binding domain superfamily/Winged helix DNA-binding domain"/>
    <property type="match status" value="1"/>
</dbReference>
<dbReference type="PANTHER" id="PTHR30419">
    <property type="entry name" value="HTH-TYPE TRANSCRIPTIONAL REGULATOR YBHD"/>
    <property type="match status" value="1"/>
</dbReference>
<dbReference type="InterPro" id="IPR005119">
    <property type="entry name" value="LysR_subst-bd"/>
</dbReference>
<dbReference type="InterPro" id="IPR000847">
    <property type="entry name" value="LysR_HTH_N"/>
</dbReference>
<gene>
    <name evidence="6" type="ORF">CARN2_1125</name>
</gene>
<dbReference type="Gene3D" id="3.40.190.290">
    <property type="match status" value="1"/>
</dbReference>
<dbReference type="AlphaFoldDB" id="E6PMI3"/>
<dbReference type="GO" id="GO:0005829">
    <property type="term" value="C:cytosol"/>
    <property type="evidence" value="ECO:0007669"/>
    <property type="project" value="TreeGrafter"/>
</dbReference>
<dbReference type="CDD" id="cd05466">
    <property type="entry name" value="PBP2_LTTR_substrate"/>
    <property type="match status" value="1"/>
</dbReference>
<reference evidence="6" key="1">
    <citation type="submission" date="2009-10" db="EMBL/GenBank/DDBJ databases">
        <title>Diversity of trophic interactions inside an arsenic-rich microbial ecosystem.</title>
        <authorList>
            <person name="Bertin P.N."/>
            <person name="Heinrich-Salmeron A."/>
            <person name="Pelletier E."/>
            <person name="Goulhen-Chollet F."/>
            <person name="Arsene-Ploetze F."/>
            <person name="Gallien S."/>
            <person name="Calteau A."/>
            <person name="Vallenet D."/>
            <person name="Casiot C."/>
            <person name="Chane-Woon-Ming B."/>
            <person name="Giloteaux L."/>
            <person name="Barakat M."/>
            <person name="Bonnefoy V."/>
            <person name="Bruneel O."/>
            <person name="Chandler M."/>
            <person name="Cleiss J."/>
            <person name="Duran R."/>
            <person name="Elbaz-Poulichet F."/>
            <person name="Fonknechten N."/>
            <person name="Lauga B."/>
            <person name="Mornico D."/>
            <person name="Ortet P."/>
            <person name="Schaeffer C."/>
            <person name="Siguier P."/>
            <person name="Alexander Thil Smith A."/>
            <person name="Van Dorsselaer A."/>
            <person name="Weissenbach J."/>
            <person name="Medigue C."/>
            <person name="Le Paslier D."/>
        </authorList>
    </citation>
    <scope>NUCLEOTIDE SEQUENCE</scope>
</reference>
<evidence type="ECO:0000259" key="5">
    <source>
        <dbReference type="PROSITE" id="PS50931"/>
    </source>
</evidence>
<protein>
    <submittedName>
        <fullName evidence="6">Transcriptional regulator, LysR family</fullName>
    </submittedName>
</protein>
<name>E6PMI3_9ZZZZ</name>